<keyword evidence="2" id="KW-1185">Reference proteome</keyword>
<sequence length="94" mass="10086">MPTIITEKPGPCRACGGLIRKGEYADFESEKGASHVEPQCVTAPVRYRPNRRAGRCKCGARVEAGKGLLRLLEDRGAQGGGKRWAVDCARCAGL</sequence>
<evidence type="ECO:0000313" key="1">
    <source>
        <dbReference type="EMBL" id="MCY1080307.1"/>
    </source>
</evidence>
<comment type="caution">
    <text evidence="1">The sequence shown here is derived from an EMBL/GenBank/DDBJ whole genome shotgun (WGS) entry which is preliminary data.</text>
</comment>
<gene>
    <name evidence="1" type="ORF">OV287_38230</name>
</gene>
<accession>A0ABT4AF48</accession>
<dbReference type="RefSeq" id="WP_267538978.1">
    <property type="nucleotide sequence ID" value="NZ_JAPNKA010000001.1"/>
</dbReference>
<protein>
    <submittedName>
        <fullName evidence="1">Uncharacterized protein</fullName>
    </submittedName>
</protein>
<evidence type="ECO:0000313" key="2">
    <source>
        <dbReference type="Proteomes" id="UP001207654"/>
    </source>
</evidence>
<reference evidence="1 2" key="1">
    <citation type="submission" date="2022-11" db="EMBL/GenBank/DDBJ databases">
        <title>Minimal conservation of predation-associated metabolite biosynthetic gene clusters underscores biosynthetic potential of Myxococcota including descriptions for ten novel species: Archangium lansinium sp. nov., Myxococcus landrumus sp. nov., Nannocystis bai.</title>
        <authorList>
            <person name="Ahearne A."/>
            <person name="Stevens C."/>
            <person name="Phillips K."/>
        </authorList>
    </citation>
    <scope>NUCLEOTIDE SEQUENCE [LARGE SCALE GENOMIC DNA]</scope>
    <source>
        <strain evidence="1 2">MIWBW</strain>
    </source>
</reference>
<proteinExistence type="predicted"/>
<organism evidence="1 2">
    <name type="scientific">Archangium lansingense</name>
    <dbReference type="NCBI Taxonomy" id="2995310"/>
    <lineage>
        <taxon>Bacteria</taxon>
        <taxon>Pseudomonadati</taxon>
        <taxon>Myxococcota</taxon>
        <taxon>Myxococcia</taxon>
        <taxon>Myxococcales</taxon>
        <taxon>Cystobacterineae</taxon>
        <taxon>Archangiaceae</taxon>
        <taxon>Archangium</taxon>
    </lineage>
</organism>
<dbReference type="Proteomes" id="UP001207654">
    <property type="component" value="Unassembled WGS sequence"/>
</dbReference>
<name>A0ABT4AF48_9BACT</name>
<dbReference type="EMBL" id="JAPNKA010000001">
    <property type="protein sequence ID" value="MCY1080307.1"/>
    <property type="molecule type" value="Genomic_DNA"/>
</dbReference>